<dbReference type="Pfam" id="PF16770">
    <property type="entry name" value="RTT107_BRCT_5"/>
    <property type="match status" value="1"/>
</dbReference>
<dbReference type="EMBL" id="JAWIZZ010000022">
    <property type="protein sequence ID" value="KAK5782031.1"/>
    <property type="molecule type" value="Genomic_DNA"/>
</dbReference>
<accession>A0AAN7W618</accession>
<dbReference type="GO" id="GO:0035361">
    <property type="term" value="C:Cul8-RING ubiquitin ligase complex"/>
    <property type="evidence" value="ECO:0007669"/>
    <property type="project" value="TreeGrafter"/>
</dbReference>
<dbReference type="SMART" id="SM00292">
    <property type="entry name" value="BRCT"/>
    <property type="match status" value="4"/>
</dbReference>
<feature type="compositionally biased region" description="Polar residues" evidence="1">
    <location>
        <begin position="543"/>
        <end position="552"/>
    </location>
</feature>
<dbReference type="InterPro" id="IPR036420">
    <property type="entry name" value="BRCT_dom_sf"/>
</dbReference>
<dbReference type="Gene3D" id="3.40.50.10190">
    <property type="entry name" value="BRCT domain"/>
    <property type="match status" value="4"/>
</dbReference>
<evidence type="ECO:0000256" key="1">
    <source>
        <dbReference type="SAM" id="MobiDB-lite"/>
    </source>
</evidence>
<dbReference type="GO" id="GO:0005634">
    <property type="term" value="C:nucleus"/>
    <property type="evidence" value="ECO:0007669"/>
    <property type="project" value="TreeGrafter"/>
</dbReference>
<feature type="compositionally biased region" description="Low complexity" evidence="1">
    <location>
        <begin position="610"/>
        <end position="624"/>
    </location>
</feature>
<feature type="region of interest" description="Disordered" evidence="1">
    <location>
        <begin position="610"/>
        <end position="645"/>
    </location>
</feature>
<dbReference type="InterPro" id="IPR001357">
    <property type="entry name" value="BRCT_dom"/>
</dbReference>
<gene>
    <name evidence="3" type="ORF">RI543_000517</name>
</gene>
<dbReference type="AlphaFoldDB" id="A0AAN7W618"/>
<dbReference type="SUPFAM" id="SSF52113">
    <property type="entry name" value="BRCT domain"/>
    <property type="match status" value="2"/>
</dbReference>
<dbReference type="GO" id="GO:0006302">
    <property type="term" value="P:double-strand break repair"/>
    <property type="evidence" value="ECO:0007669"/>
    <property type="project" value="TreeGrafter"/>
</dbReference>
<feature type="compositionally biased region" description="Polar residues" evidence="1">
    <location>
        <begin position="625"/>
        <end position="638"/>
    </location>
</feature>
<dbReference type="PANTHER" id="PTHR47667:SF1">
    <property type="entry name" value="REGULATOR OF TY1 TRANSPOSITION PROTEIN 107"/>
    <property type="match status" value="1"/>
</dbReference>
<feature type="domain" description="BRCT" evidence="2">
    <location>
        <begin position="358"/>
        <end position="450"/>
    </location>
</feature>
<dbReference type="PROSITE" id="PS50172">
    <property type="entry name" value="BRCT"/>
    <property type="match status" value="3"/>
</dbReference>
<feature type="region of interest" description="Disordered" evidence="1">
    <location>
        <begin position="538"/>
        <end position="581"/>
    </location>
</feature>
<feature type="compositionally biased region" description="Basic and acidic residues" evidence="1">
    <location>
        <begin position="569"/>
        <end position="581"/>
    </location>
</feature>
<dbReference type="PANTHER" id="PTHR47667">
    <property type="entry name" value="REGULATOR OF TY1 TRANSPOSITION PROTEIN 107"/>
    <property type="match status" value="1"/>
</dbReference>
<name>A0AAN7W618_9SACH</name>
<organism evidence="3 4">
    <name type="scientific">Arxiozyma heterogenica</name>
    <dbReference type="NCBI Taxonomy" id="278026"/>
    <lineage>
        <taxon>Eukaryota</taxon>
        <taxon>Fungi</taxon>
        <taxon>Dikarya</taxon>
        <taxon>Ascomycota</taxon>
        <taxon>Saccharomycotina</taxon>
        <taxon>Saccharomycetes</taxon>
        <taxon>Saccharomycetales</taxon>
        <taxon>Saccharomycetaceae</taxon>
        <taxon>Arxiozyma</taxon>
    </lineage>
</organism>
<dbReference type="Pfam" id="PF12738">
    <property type="entry name" value="PTCB-BRCT"/>
    <property type="match status" value="1"/>
</dbReference>
<protein>
    <recommendedName>
        <fullName evidence="2">BRCT domain-containing protein</fullName>
    </recommendedName>
</protein>
<dbReference type="Pfam" id="PF16771">
    <property type="entry name" value="RTT107_BRCT_6"/>
    <property type="match status" value="1"/>
</dbReference>
<dbReference type="GO" id="GO:1990683">
    <property type="term" value="P:DNA double-strand break attachment to nuclear envelope"/>
    <property type="evidence" value="ECO:0007669"/>
    <property type="project" value="TreeGrafter"/>
</dbReference>
<reference evidence="4" key="1">
    <citation type="submission" date="2023-07" db="EMBL/GenBank/DDBJ databases">
        <title>A draft genome of Kazachstania heterogenica Y-27499.</title>
        <authorList>
            <person name="Donic C."/>
            <person name="Kralova J.S."/>
            <person name="Fidel L."/>
            <person name="Ben-Dor S."/>
            <person name="Jung S."/>
        </authorList>
    </citation>
    <scope>NUCLEOTIDE SEQUENCE [LARGE SCALE GENOMIC DNA]</scope>
    <source>
        <strain evidence="4">Y27499</strain>
    </source>
</reference>
<sequence>MPSNLFRCFNFLVIEDDKENKDNLQEVTNLLKDFEYNNIYCFHVKNSPNLNNYNSIKKFFIKEYNYKSIHFIISNNVDFLFYQVAAFDYLIPIVSLQWIEQCISRNHLLRTLNFSPDPKHLLKDTTIYIVRNPTMTHTDYRFYSEIVTALGGVCLDVLTNKVTHIISISCFDPNMVKIYPMIKNIGNTKIVYATWLLECFKTSKYADESKHKVDMAINDDSDNDTRINISYTRIDERFEDLWEDLENSSELCSQSIKKKYLEGHTFIIDLDLSLSSKIYKFLIQLIKFYGGNFVPYIKLDDIESNKNIDCFIGESINTKSFELCKKKGIYTGNIIWFFNIWLFETLIDPKKKMIWSPFKSKLFKSKDLILSHTNYFGQERIYIQKLTEILGGITTTSLSSQNTHLLVKIPFGKKYLNATTKKPNCKVINHIWLEKCYLEGVILDTDQDLFKDFDICQKGLSYFLNQIGNDDNSHEADKDEENASKVYELFEKNNITNDTFSSGEETDIGFSTANENQINPLFNYMSIDRKENVDTKEDGLNLNKLNSKSGFQSEKDNLESNQVESSLQNKKDNKVETEEDKYQELFGSLSEPPTNFNTNSINDTEQIIDNNDISSNNNIDSNNSGMSHTPLVSKQSFISEDKSSRADRDMIVNEIDKLTNNENKLSKTLDKSLTQPTDDILEQYNPTETSSRRRAARAKAEKRLHEDIESLNEFERNKKKKRIGDLLPSEIEKLEHIKELKNKAKEVVLSMKELSHESNKEETLKKLKHSYNVKAFVTGCHDDINELDKEILSLMGIQITEDYKSKLNCIIAPKKLRTVKFFNGLSFHPLEYILTPEFITKILEYVHHKENPVGVIKCEDFRLQEIDNEILEKTKLNSKLFERAYIANVNITSDVTGGIETISSILMNHGIKKVQRIGKSPLLVNNHSHKRIILKRGKAIHPPRCVIIAGSNSNVRKLKKRWSTMNNDNMDGLLVVTWDWCVQSIFQLDVDYNEKKDVLYSSL</sequence>
<feature type="region of interest" description="Disordered" evidence="1">
    <location>
        <begin position="684"/>
        <end position="703"/>
    </location>
</feature>
<dbReference type="Pfam" id="PF00533">
    <property type="entry name" value="BRCT"/>
    <property type="match status" value="1"/>
</dbReference>
<dbReference type="InterPro" id="IPR031906">
    <property type="entry name" value="RTT107_BRCT_6"/>
</dbReference>
<proteinExistence type="predicted"/>
<evidence type="ECO:0000313" key="4">
    <source>
        <dbReference type="Proteomes" id="UP001306508"/>
    </source>
</evidence>
<evidence type="ECO:0000259" key="2">
    <source>
        <dbReference type="PROSITE" id="PS50172"/>
    </source>
</evidence>
<evidence type="ECO:0000313" key="3">
    <source>
        <dbReference type="EMBL" id="KAK5782031.1"/>
    </source>
</evidence>
<dbReference type="Proteomes" id="UP001306508">
    <property type="component" value="Unassembled WGS sequence"/>
</dbReference>
<comment type="caution">
    <text evidence="3">The sequence shown here is derived from an EMBL/GenBank/DDBJ whole genome shotgun (WGS) entry which is preliminary data.</text>
</comment>
<feature type="domain" description="BRCT" evidence="2">
    <location>
        <begin position="60"/>
        <end position="116"/>
    </location>
</feature>
<feature type="compositionally biased region" description="Polar residues" evidence="1">
    <location>
        <begin position="559"/>
        <end position="568"/>
    </location>
</feature>
<feature type="domain" description="BRCT" evidence="2">
    <location>
        <begin position="117"/>
        <end position="213"/>
    </location>
</feature>
<dbReference type="InterPro" id="IPR053036">
    <property type="entry name" value="CellCycle_DNARepair_Reg"/>
</dbReference>
<keyword evidence="4" id="KW-1185">Reference proteome</keyword>